<dbReference type="GO" id="GO:0003824">
    <property type="term" value="F:catalytic activity"/>
    <property type="evidence" value="ECO:0007669"/>
    <property type="project" value="InterPro"/>
</dbReference>
<comment type="pathway">
    <text evidence="2">Glycan metabolism; osmoregulated periplasmic glucan (OPG) biosynthesis.</text>
</comment>
<dbReference type="InterPro" id="IPR013783">
    <property type="entry name" value="Ig-like_fold"/>
</dbReference>
<reference evidence="8 9" key="1">
    <citation type="submission" date="2019-11" db="EMBL/GenBank/DDBJ databases">
        <title>Identification of a novel strain.</title>
        <authorList>
            <person name="Xu Q."/>
            <person name="Wang G."/>
        </authorList>
    </citation>
    <scope>NUCLEOTIDE SEQUENCE [LARGE SCALE GENOMIC DNA]</scope>
    <source>
        <strain evidence="9">xq</strain>
    </source>
</reference>
<dbReference type="GO" id="GO:0030246">
    <property type="term" value="F:carbohydrate binding"/>
    <property type="evidence" value="ECO:0007669"/>
    <property type="project" value="InterPro"/>
</dbReference>
<dbReference type="InterPro" id="IPR014756">
    <property type="entry name" value="Ig_E-set"/>
</dbReference>
<dbReference type="Gene3D" id="2.70.98.10">
    <property type="match status" value="1"/>
</dbReference>
<dbReference type="InterPro" id="IPR014718">
    <property type="entry name" value="GH-type_carb-bd"/>
</dbReference>
<dbReference type="InterPro" id="IPR006311">
    <property type="entry name" value="TAT_signal"/>
</dbReference>
<evidence type="ECO:0000313" key="9">
    <source>
        <dbReference type="Proteomes" id="UP000440694"/>
    </source>
</evidence>
<sequence length="524" mass="58437">MSVVSRRQVLAAGGAWGLVMAFAASARAGVTPSMRPHFGDPTPFSFESLRARAKDMASKPYAGPTPASAAVQDVDFDAVQAIKFRADRALWPDGPGPCPVRLFHVDKFNPLGVRINALSNGEARELIYSPDCFDYKNADLANALPPDLGFSGFRVMDGRGKETDWLAFQGASYFRTSGEENQYGASARGIAINTAMPEPEEFPRFAEFWLDEPQDDKPAITIYALLDGPSIAGAYRFECVKGRAPIMTVSADLFARTDIDRVGVAPLTSMFWYGENDRRYASDWRPEIHDSDGLAIWTGVGEHIWRPLTNSSIVRTNSFLDVSPKGFGLMQRDRDFREYQDDGAFYNKRPGIWVEPTHEWGEGSVQLVEIPTKDETNDNIVAYWVPKKPVRAGDELAFNYKLYWQNDEPNPPVNIGRVMSTHTGDGGVPGVPHTISEDKRKFVIDFAGGPLSTMEQRFDIKPVVSHSRGRIDNAYVIKVVGTDRWRALFDLTTEGDGPVDLRCYLRLGDETLSETWIYQWLPKA</sequence>
<keyword evidence="5" id="KW-0574">Periplasm</keyword>
<accession>A0A6I3KPB7</accession>
<dbReference type="UniPathway" id="UPA00637"/>
<dbReference type="PIRSF" id="PIRSF006281">
    <property type="entry name" value="MdoG"/>
    <property type="match status" value="1"/>
</dbReference>
<feature type="domain" description="Glucan biosynthesis periplasmic MdoG C-terminal" evidence="7">
    <location>
        <begin position="44"/>
        <end position="520"/>
    </location>
</feature>
<dbReference type="PANTHER" id="PTHR30504">
    <property type="entry name" value="GLUCANS BIOSYNTHESIS PROTEIN"/>
    <property type="match status" value="1"/>
</dbReference>
<dbReference type="PROSITE" id="PS51318">
    <property type="entry name" value="TAT"/>
    <property type="match status" value="1"/>
</dbReference>
<dbReference type="InterPro" id="IPR014438">
    <property type="entry name" value="Glucan_biosyn_MdoG/MdoD"/>
</dbReference>
<keyword evidence="9" id="KW-1185">Reference proteome</keyword>
<protein>
    <submittedName>
        <fullName evidence="8">Glucan biosynthesis protein D</fullName>
    </submittedName>
</protein>
<evidence type="ECO:0000256" key="1">
    <source>
        <dbReference type="ARBA" id="ARBA00004418"/>
    </source>
</evidence>
<dbReference type="AlphaFoldDB" id="A0A6I3KPB7"/>
<feature type="chain" id="PRO_5026163387" evidence="6">
    <location>
        <begin position="29"/>
        <end position="524"/>
    </location>
</feature>
<dbReference type="InterPro" id="IPR007444">
    <property type="entry name" value="Glucan_biosyn_MdoG_C"/>
</dbReference>
<dbReference type="SUPFAM" id="SSF81296">
    <property type="entry name" value="E set domains"/>
    <property type="match status" value="1"/>
</dbReference>
<evidence type="ECO:0000256" key="4">
    <source>
        <dbReference type="ARBA" id="ARBA00022729"/>
    </source>
</evidence>
<dbReference type="FunFam" id="2.70.98.10:FF:000001">
    <property type="entry name" value="Glucans biosynthesis protein G"/>
    <property type="match status" value="1"/>
</dbReference>
<dbReference type="GO" id="GO:0030288">
    <property type="term" value="C:outer membrane-bounded periplasmic space"/>
    <property type="evidence" value="ECO:0007669"/>
    <property type="project" value="TreeGrafter"/>
</dbReference>
<gene>
    <name evidence="8" type="ORF">GIW81_09280</name>
</gene>
<evidence type="ECO:0000256" key="5">
    <source>
        <dbReference type="ARBA" id="ARBA00022764"/>
    </source>
</evidence>
<evidence type="ECO:0000256" key="3">
    <source>
        <dbReference type="ARBA" id="ARBA00009284"/>
    </source>
</evidence>
<dbReference type="Pfam" id="PF04349">
    <property type="entry name" value="MdoG"/>
    <property type="match status" value="1"/>
</dbReference>
<feature type="signal peptide" evidence="6">
    <location>
        <begin position="1"/>
        <end position="28"/>
    </location>
</feature>
<evidence type="ECO:0000259" key="7">
    <source>
        <dbReference type="Pfam" id="PF04349"/>
    </source>
</evidence>
<comment type="subcellular location">
    <subcellularLocation>
        <location evidence="1">Periplasm</location>
    </subcellularLocation>
</comment>
<dbReference type="Proteomes" id="UP000440694">
    <property type="component" value="Unassembled WGS sequence"/>
</dbReference>
<name>A0A6I3KPB7_9HYPH</name>
<dbReference type="PANTHER" id="PTHR30504:SF3">
    <property type="entry name" value="GLUCANS BIOSYNTHESIS PROTEIN D"/>
    <property type="match status" value="1"/>
</dbReference>
<dbReference type="SUPFAM" id="SSF74650">
    <property type="entry name" value="Galactose mutarotase-like"/>
    <property type="match status" value="1"/>
</dbReference>
<evidence type="ECO:0000256" key="6">
    <source>
        <dbReference type="SAM" id="SignalP"/>
    </source>
</evidence>
<evidence type="ECO:0000313" key="8">
    <source>
        <dbReference type="EMBL" id="MTD94521.1"/>
    </source>
</evidence>
<comment type="similarity">
    <text evidence="3">Belongs to the OpgD/OpgG family.</text>
</comment>
<dbReference type="GO" id="GO:0051274">
    <property type="term" value="P:beta-glucan biosynthetic process"/>
    <property type="evidence" value="ECO:0007669"/>
    <property type="project" value="TreeGrafter"/>
</dbReference>
<comment type="caution">
    <text evidence="8">The sequence shown here is derived from an EMBL/GenBank/DDBJ whole genome shotgun (WGS) entry which is preliminary data.</text>
</comment>
<dbReference type="Gene3D" id="2.60.40.10">
    <property type="entry name" value="Immunoglobulins"/>
    <property type="match status" value="1"/>
</dbReference>
<dbReference type="EMBL" id="WMBQ01000001">
    <property type="protein sequence ID" value="MTD94521.1"/>
    <property type="molecule type" value="Genomic_DNA"/>
</dbReference>
<proteinExistence type="inferred from homology"/>
<keyword evidence="4 6" id="KW-0732">Signal</keyword>
<dbReference type="InterPro" id="IPR011013">
    <property type="entry name" value="Gal_mutarotase_sf_dom"/>
</dbReference>
<evidence type="ECO:0000256" key="2">
    <source>
        <dbReference type="ARBA" id="ARBA00005001"/>
    </source>
</evidence>
<organism evidence="8 9">
    <name type="scientific">Hyphomicrobium album</name>
    <dbReference type="NCBI Taxonomy" id="2665159"/>
    <lineage>
        <taxon>Bacteria</taxon>
        <taxon>Pseudomonadati</taxon>
        <taxon>Pseudomonadota</taxon>
        <taxon>Alphaproteobacteria</taxon>
        <taxon>Hyphomicrobiales</taxon>
        <taxon>Hyphomicrobiaceae</taxon>
        <taxon>Hyphomicrobium</taxon>
    </lineage>
</organism>